<organism evidence="2 3">
    <name type="scientific">Lysinibacillus odysseyi 34hs-1 = NBRC 100172</name>
    <dbReference type="NCBI Taxonomy" id="1220589"/>
    <lineage>
        <taxon>Bacteria</taxon>
        <taxon>Bacillati</taxon>
        <taxon>Bacillota</taxon>
        <taxon>Bacilli</taxon>
        <taxon>Bacillales</taxon>
        <taxon>Bacillaceae</taxon>
        <taxon>Lysinibacillus</taxon>
    </lineage>
</organism>
<dbReference type="STRING" id="1220589.CD32_11055"/>
<dbReference type="SUPFAM" id="SSF101386">
    <property type="entry name" value="all-alpha NTP pyrophosphatases"/>
    <property type="match status" value="1"/>
</dbReference>
<dbReference type="AlphaFoldDB" id="A0A0A3IQ38"/>
<protein>
    <submittedName>
        <fullName evidence="2">Nucleotide pyrophosphohydrolase</fullName>
    </submittedName>
</protein>
<dbReference type="Gene3D" id="1.10.287.1080">
    <property type="entry name" value="MazG-like"/>
    <property type="match status" value="1"/>
</dbReference>
<dbReference type="eggNOG" id="COG1694">
    <property type="taxonomic scope" value="Bacteria"/>
</dbReference>
<dbReference type="PIRSF" id="PIRSF029904">
    <property type="entry name" value="UCP029904_pph"/>
    <property type="match status" value="1"/>
</dbReference>
<keyword evidence="3" id="KW-1185">Reference proteome</keyword>
<dbReference type="PANTHER" id="PTHR42692:SF1">
    <property type="entry name" value="NUCLEOTIDE PYROPHOSPHOHYDROLASE"/>
    <property type="match status" value="1"/>
</dbReference>
<comment type="caution">
    <text evidence="2">The sequence shown here is derived from an EMBL/GenBank/DDBJ whole genome shotgun (WGS) entry which is preliminary data.</text>
</comment>
<keyword evidence="2" id="KW-0378">Hydrolase</keyword>
<reference evidence="2 3" key="1">
    <citation type="submission" date="2014-02" db="EMBL/GenBank/DDBJ databases">
        <title>Draft genome sequence of Lysinibacillus odysseyi NBRC 100172.</title>
        <authorList>
            <person name="Zhang F."/>
            <person name="Wang G."/>
            <person name="Zhang L."/>
        </authorList>
    </citation>
    <scope>NUCLEOTIDE SEQUENCE [LARGE SCALE GENOMIC DNA]</scope>
    <source>
        <strain evidence="2 3">NBRC 100172</strain>
    </source>
</reference>
<gene>
    <name evidence="2" type="ORF">CD32_11055</name>
</gene>
<dbReference type="Proteomes" id="UP000030437">
    <property type="component" value="Unassembled WGS sequence"/>
</dbReference>
<dbReference type="GO" id="GO:0016787">
    <property type="term" value="F:hydrolase activity"/>
    <property type="evidence" value="ECO:0007669"/>
    <property type="project" value="UniProtKB-KW"/>
</dbReference>
<feature type="domain" description="NTP pyrophosphohydrolase MazG-like" evidence="1">
    <location>
        <begin position="29"/>
        <end position="103"/>
    </location>
</feature>
<dbReference type="RefSeq" id="WP_036154507.1">
    <property type="nucleotide sequence ID" value="NZ_AVCX01000006.1"/>
</dbReference>
<name>A0A0A3IQ38_9BACI</name>
<dbReference type="CDD" id="cd11531">
    <property type="entry name" value="NTP-PPase_BsYpjD"/>
    <property type="match status" value="1"/>
</dbReference>
<dbReference type="OrthoDB" id="9807397at2"/>
<evidence type="ECO:0000259" key="1">
    <source>
        <dbReference type="Pfam" id="PF03819"/>
    </source>
</evidence>
<evidence type="ECO:0000313" key="3">
    <source>
        <dbReference type="Proteomes" id="UP000030437"/>
    </source>
</evidence>
<accession>A0A0A3IQ38</accession>
<dbReference type="InterPro" id="IPR004518">
    <property type="entry name" value="MazG-like_dom"/>
</dbReference>
<dbReference type="InterPro" id="IPR012359">
    <property type="entry name" value="MazG-related_YpjD"/>
</dbReference>
<proteinExistence type="predicted"/>
<dbReference type="Pfam" id="PF03819">
    <property type="entry name" value="MazG"/>
    <property type="match status" value="1"/>
</dbReference>
<dbReference type="PANTHER" id="PTHR42692">
    <property type="entry name" value="NUCLEOTIDE PYROPHOSPHOHYDROLASE"/>
    <property type="match status" value="1"/>
</dbReference>
<dbReference type="InterPro" id="IPR047046">
    <property type="entry name" value="YpjD/YvdC"/>
</dbReference>
<sequence>MERLTLTQLQNRVDAYIGQYEEGYFPPFEMLARLTEEVGELSREVQHVYGHVKKKQIDQNDIEKETGDLFFTLICFANAQGIRLEDALLQVLHKFETRDKDRWTRKEERYD</sequence>
<evidence type="ECO:0000313" key="2">
    <source>
        <dbReference type="EMBL" id="KGR84988.1"/>
    </source>
</evidence>
<dbReference type="EMBL" id="JPVP01000055">
    <property type="protein sequence ID" value="KGR84988.1"/>
    <property type="molecule type" value="Genomic_DNA"/>
</dbReference>